<feature type="transmembrane region" description="Helical" evidence="1">
    <location>
        <begin position="37"/>
        <end position="57"/>
    </location>
</feature>
<keyword evidence="1" id="KW-1133">Transmembrane helix</keyword>
<accession>A0AA38W199</accession>
<evidence type="ECO:0000256" key="1">
    <source>
        <dbReference type="SAM" id="Phobius"/>
    </source>
</evidence>
<sequence>MIHSKVINPKVLDSWQKDIIMSLCQLEMYFPPSFFNVMVPLVSHIVGEINFCGPIFLRYMYPFERYMGFLKGYVRNRSQPEGGIVEGNASEEVIDFCTDYLARVNNIGIPFGGIGTIGIFFITPEYDELQNAYFFVLKNLTAVSPYMST</sequence>
<dbReference type="Proteomes" id="UP001172457">
    <property type="component" value="Chromosome 7"/>
</dbReference>
<evidence type="ECO:0000313" key="3">
    <source>
        <dbReference type="EMBL" id="KAJ9542612.1"/>
    </source>
</evidence>
<dbReference type="Pfam" id="PF13960">
    <property type="entry name" value="DUF4218"/>
    <property type="match status" value="1"/>
</dbReference>
<comment type="caution">
    <text evidence="3">The sequence shown here is derived from an EMBL/GenBank/DDBJ whole genome shotgun (WGS) entry which is preliminary data.</text>
</comment>
<feature type="domain" description="DUF4218" evidence="2">
    <location>
        <begin position="2"/>
        <end position="105"/>
    </location>
</feature>
<keyword evidence="1" id="KW-0812">Transmembrane</keyword>
<dbReference type="InterPro" id="IPR025452">
    <property type="entry name" value="DUF4218"/>
</dbReference>
<dbReference type="PANTHER" id="PTHR48258:SF9">
    <property type="entry name" value="OS01G0348150 PROTEIN"/>
    <property type="match status" value="1"/>
</dbReference>
<keyword evidence="4" id="KW-1185">Reference proteome</keyword>
<proteinExistence type="predicted"/>
<dbReference type="PANTHER" id="PTHR48258">
    <property type="entry name" value="DUF4218 DOMAIN-CONTAINING PROTEIN-RELATED"/>
    <property type="match status" value="1"/>
</dbReference>
<dbReference type="EMBL" id="JARYMX010000007">
    <property type="protein sequence ID" value="KAJ9542612.1"/>
    <property type="molecule type" value="Genomic_DNA"/>
</dbReference>
<gene>
    <name evidence="3" type="ORF">OSB04_029118</name>
</gene>
<organism evidence="3 4">
    <name type="scientific">Centaurea solstitialis</name>
    <name type="common">yellow star-thistle</name>
    <dbReference type="NCBI Taxonomy" id="347529"/>
    <lineage>
        <taxon>Eukaryota</taxon>
        <taxon>Viridiplantae</taxon>
        <taxon>Streptophyta</taxon>
        <taxon>Embryophyta</taxon>
        <taxon>Tracheophyta</taxon>
        <taxon>Spermatophyta</taxon>
        <taxon>Magnoliopsida</taxon>
        <taxon>eudicotyledons</taxon>
        <taxon>Gunneridae</taxon>
        <taxon>Pentapetalae</taxon>
        <taxon>asterids</taxon>
        <taxon>campanulids</taxon>
        <taxon>Asterales</taxon>
        <taxon>Asteraceae</taxon>
        <taxon>Carduoideae</taxon>
        <taxon>Cardueae</taxon>
        <taxon>Centaureinae</taxon>
        <taxon>Centaurea</taxon>
    </lineage>
</organism>
<dbReference type="AlphaFoldDB" id="A0AA38W199"/>
<keyword evidence="1" id="KW-0472">Membrane</keyword>
<name>A0AA38W199_9ASTR</name>
<protein>
    <recommendedName>
        <fullName evidence="2">DUF4218 domain-containing protein</fullName>
    </recommendedName>
</protein>
<evidence type="ECO:0000259" key="2">
    <source>
        <dbReference type="Pfam" id="PF13960"/>
    </source>
</evidence>
<evidence type="ECO:0000313" key="4">
    <source>
        <dbReference type="Proteomes" id="UP001172457"/>
    </source>
</evidence>
<reference evidence="3" key="1">
    <citation type="submission" date="2023-03" db="EMBL/GenBank/DDBJ databases">
        <title>Chromosome-scale reference genome and RAD-based genetic map of yellow starthistle (Centaurea solstitialis) reveal putative structural variation and QTLs associated with invader traits.</title>
        <authorList>
            <person name="Reatini B."/>
            <person name="Cang F.A."/>
            <person name="Jiang Q."/>
            <person name="Mckibben M.T.W."/>
            <person name="Barker M.S."/>
            <person name="Rieseberg L.H."/>
            <person name="Dlugosch K.M."/>
        </authorList>
    </citation>
    <scope>NUCLEOTIDE SEQUENCE</scope>
    <source>
        <strain evidence="3">CAN-66</strain>
        <tissue evidence="3">Leaf</tissue>
    </source>
</reference>